<sequence>MRTEKLNPAGAWTARCSHLRLSCHDLLVAGSTTLSLAWAGHHTRHVGQDRPRRERNKTVKMSSALVCFLPKPDSPLHILTRYTRFDKV</sequence>
<evidence type="ECO:0000313" key="1">
    <source>
        <dbReference type="EMBL" id="MPC56068.1"/>
    </source>
</evidence>
<name>A0A5B7GG42_PORTR</name>
<reference evidence="1 2" key="1">
    <citation type="submission" date="2019-05" db="EMBL/GenBank/DDBJ databases">
        <title>Another draft genome of Portunus trituberculatus and its Hox gene families provides insights of decapod evolution.</title>
        <authorList>
            <person name="Jeong J.-H."/>
            <person name="Song I."/>
            <person name="Kim S."/>
            <person name="Choi T."/>
            <person name="Kim D."/>
            <person name="Ryu S."/>
            <person name="Kim W."/>
        </authorList>
    </citation>
    <scope>NUCLEOTIDE SEQUENCE [LARGE SCALE GENOMIC DNA]</scope>
    <source>
        <tissue evidence="1">Muscle</tissue>
    </source>
</reference>
<dbReference type="EMBL" id="VSRR010013664">
    <property type="protein sequence ID" value="MPC56068.1"/>
    <property type="molecule type" value="Genomic_DNA"/>
</dbReference>
<organism evidence="1 2">
    <name type="scientific">Portunus trituberculatus</name>
    <name type="common">Swimming crab</name>
    <name type="synonym">Neptunus trituberculatus</name>
    <dbReference type="NCBI Taxonomy" id="210409"/>
    <lineage>
        <taxon>Eukaryota</taxon>
        <taxon>Metazoa</taxon>
        <taxon>Ecdysozoa</taxon>
        <taxon>Arthropoda</taxon>
        <taxon>Crustacea</taxon>
        <taxon>Multicrustacea</taxon>
        <taxon>Malacostraca</taxon>
        <taxon>Eumalacostraca</taxon>
        <taxon>Eucarida</taxon>
        <taxon>Decapoda</taxon>
        <taxon>Pleocyemata</taxon>
        <taxon>Brachyura</taxon>
        <taxon>Eubrachyura</taxon>
        <taxon>Portunoidea</taxon>
        <taxon>Portunidae</taxon>
        <taxon>Portuninae</taxon>
        <taxon>Portunus</taxon>
    </lineage>
</organism>
<protein>
    <submittedName>
        <fullName evidence="1">Uncharacterized protein</fullName>
    </submittedName>
</protein>
<evidence type="ECO:0000313" key="2">
    <source>
        <dbReference type="Proteomes" id="UP000324222"/>
    </source>
</evidence>
<gene>
    <name evidence="1" type="ORF">E2C01_050018</name>
</gene>
<keyword evidence="2" id="KW-1185">Reference proteome</keyword>
<comment type="caution">
    <text evidence="1">The sequence shown here is derived from an EMBL/GenBank/DDBJ whole genome shotgun (WGS) entry which is preliminary data.</text>
</comment>
<accession>A0A5B7GG42</accession>
<dbReference type="Proteomes" id="UP000324222">
    <property type="component" value="Unassembled WGS sequence"/>
</dbReference>
<dbReference type="AlphaFoldDB" id="A0A5B7GG42"/>
<proteinExistence type="predicted"/>